<feature type="region of interest" description="Disordered" evidence="4">
    <location>
        <begin position="1"/>
        <end position="32"/>
    </location>
</feature>
<dbReference type="Gene3D" id="2.130.10.10">
    <property type="entry name" value="YVTN repeat-like/Quinoprotein amine dehydrogenase"/>
    <property type="match status" value="1"/>
</dbReference>
<sequence length="622" mass="70213">MLEYSVSVEHMDDDDEYDEAEEEGEEDGPRQTEMSLEDLVSIMKDACVLLRQAKEEGVDDFDIILEQVDDLIRRAISGRLEMGSTGITSFAHTPDALVQDPWYDRMYLESKRDMYMSFIAHLGMDPRKVDDFIADSSSPLDPWRKEEQPHAQTTSLSRFRPGVEFPASSTHPHANFVFQARCEINNDAIREGGKLRISSDGSYMAMNTRGGYKSRDPVISYWNTRRNSEEFEHKSFVPPLAHLVVDHVIDDSRRLLFVADRERVKSFTYGKERKAMHTLDSSAAHGTGPLALLSNGRIARSGTGSALIWNIDELETHYAPGSTDFHKIGEGTYKGFEDSWREEGCKQELSRGSIPHATVSYAIPDLLPRVWDYHAPSGLMLIGEDPRDSERCDCISMDLEHGGKVVTRFIGHGDQVEAFSLSDEDPNVFLTASADGYARLWDVRDNLPVLTFDVEGGSASCNSALFIHLDSLPVVFTGGTESEGIRFWDVRAKKLVYELSTGNNTVCALAWDKQRTTLYAATEAEHRPGPRGRGVYRKARKVKRDHDAQPATEETEVDNEDIDEDSMEFYDSLRWPYSAYHKEEYFGEVYDSGSKLMFRYAFKEDVDTDLIPPYGSGSFGGY</sequence>
<dbReference type="Proteomes" id="UP000053257">
    <property type="component" value="Unassembled WGS sequence"/>
</dbReference>
<dbReference type="AlphaFoldDB" id="A0A0C3PN73"/>
<feature type="region of interest" description="Disordered" evidence="4">
    <location>
        <begin position="139"/>
        <end position="164"/>
    </location>
</feature>
<dbReference type="SMART" id="SM00320">
    <property type="entry name" value="WD40"/>
    <property type="match status" value="2"/>
</dbReference>
<evidence type="ECO:0000256" key="4">
    <source>
        <dbReference type="SAM" id="MobiDB-lite"/>
    </source>
</evidence>
<dbReference type="GO" id="GO:0003723">
    <property type="term" value="F:RNA binding"/>
    <property type="evidence" value="ECO:0007669"/>
    <property type="project" value="TreeGrafter"/>
</dbReference>
<feature type="repeat" description="WD" evidence="3">
    <location>
        <begin position="409"/>
        <end position="451"/>
    </location>
</feature>
<accession>A0A0C3PN73</accession>
<dbReference type="InterPro" id="IPR001680">
    <property type="entry name" value="WD40_rpt"/>
</dbReference>
<dbReference type="OrthoDB" id="548949at2759"/>
<keyword evidence="1 3" id="KW-0853">WD repeat</keyword>
<keyword evidence="6" id="KW-1185">Reference proteome</keyword>
<dbReference type="STRING" id="745531.A0A0C3PN73"/>
<evidence type="ECO:0000256" key="3">
    <source>
        <dbReference type="PROSITE-ProRule" id="PRU00221"/>
    </source>
</evidence>
<feature type="compositionally biased region" description="Acidic residues" evidence="4">
    <location>
        <begin position="553"/>
        <end position="563"/>
    </location>
</feature>
<dbReference type="EMBL" id="KN840483">
    <property type="protein sequence ID" value="KIP08243.1"/>
    <property type="molecule type" value="Genomic_DNA"/>
</dbReference>
<keyword evidence="2" id="KW-0677">Repeat</keyword>
<organism evidence="5 6">
    <name type="scientific">Phlebiopsis gigantea (strain 11061_1 CR5-6)</name>
    <name type="common">White-rot fungus</name>
    <name type="synonym">Peniophora gigantea</name>
    <dbReference type="NCBI Taxonomy" id="745531"/>
    <lineage>
        <taxon>Eukaryota</taxon>
        <taxon>Fungi</taxon>
        <taxon>Dikarya</taxon>
        <taxon>Basidiomycota</taxon>
        <taxon>Agaricomycotina</taxon>
        <taxon>Agaricomycetes</taxon>
        <taxon>Polyporales</taxon>
        <taxon>Phanerochaetaceae</taxon>
        <taxon>Phlebiopsis</taxon>
    </lineage>
</organism>
<protein>
    <submittedName>
        <fullName evidence="5">Uncharacterized protein</fullName>
    </submittedName>
</protein>
<evidence type="ECO:0000256" key="2">
    <source>
        <dbReference type="ARBA" id="ARBA00022737"/>
    </source>
</evidence>
<feature type="compositionally biased region" description="Basic residues" evidence="4">
    <location>
        <begin position="534"/>
        <end position="543"/>
    </location>
</feature>
<dbReference type="SUPFAM" id="SSF50978">
    <property type="entry name" value="WD40 repeat-like"/>
    <property type="match status" value="1"/>
</dbReference>
<name>A0A0C3PN73_PHLG1</name>
<gene>
    <name evidence="5" type="ORF">PHLGIDRAFT_35090</name>
</gene>
<evidence type="ECO:0000313" key="6">
    <source>
        <dbReference type="Proteomes" id="UP000053257"/>
    </source>
</evidence>
<feature type="region of interest" description="Disordered" evidence="4">
    <location>
        <begin position="523"/>
        <end position="563"/>
    </location>
</feature>
<dbReference type="PANTHER" id="PTHR44006:SF1">
    <property type="entry name" value="U5 SMALL NUCLEAR RIBONUCLEOPROTEIN 40 KDA PROTEIN"/>
    <property type="match status" value="1"/>
</dbReference>
<dbReference type="GO" id="GO:0071013">
    <property type="term" value="C:catalytic step 2 spliceosome"/>
    <property type="evidence" value="ECO:0007669"/>
    <property type="project" value="TreeGrafter"/>
</dbReference>
<evidence type="ECO:0000313" key="5">
    <source>
        <dbReference type="EMBL" id="KIP08243.1"/>
    </source>
</evidence>
<dbReference type="InterPro" id="IPR015943">
    <property type="entry name" value="WD40/YVTN_repeat-like_dom_sf"/>
</dbReference>
<proteinExistence type="predicted"/>
<dbReference type="HOGENOM" id="CLU_025074_0_0_1"/>
<dbReference type="InterPro" id="IPR052234">
    <property type="entry name" value="U5_snRNP_Component"/>
</dbReference>
<dbReference type="PROSITE" id="PS50294">
    <property type="entry name" value="WD_REPEATS_REGION"/>
    <property type="match status" value="1"/>
</dbReference>
<evidence type="ECO:0000256" key="1">
    <source>
        <dbReference type="ARBA" id="ARBA00022574"/>
    </source>
</evidence>
<feature type="compositionally biased region" description="Acidic residues" evidence="4">
    <location>
        <begin position="11"/>
        <end position="26"/>
    </location>
</feature>
<dbReference type="PROSITE" id="PS50082">
    <property type="entry name" value="WD_REPEATS_2"/>
    <property type="match status" value="1"/>
</dbReference>
<reference evidence="5 6" key="1">
    <citation type="journal article" date="2014" name="PLoS Genet.">
        <title>Analysis of the Phlebiopsis gigantea genome, transcriptome and secretome provides insight into its pioneer colonization strategies of wood.</title>
        <authorList>
            <person name="Hori C."/>
            <person name="Ishida T."/>
            <person name="Igarashi K."/>
            <person name="Samejima M."/>
            <person name="Suzuki H."/>
            <person name="Master E."/>
            <person name="Ferreira P."/>
            <person name="Ruiz-Duenas F.J."/>
            <person name="Held B."/>
            <person name="Canessa P."/>
            <person name="Larrondo L.F."/>
            <person name="Schmoll M."/>
            <person name="Druzhinina I.S."/>
            <person name="Kubicek C.P."/>
            <person name="Gaskell J.A."/>
            <person name="Kersten P."/>
            <person name="St John F."/>
            <person name="Glasner J."/>
            <person name="Sabat G."/>
            <person name="Splinter BonDurant S."/>
            <person name="Syed K."/>
            <person name="Yadav J."/>
            <person name="Mgbeahuruike A.C."/>
            <person name="Kovalchuk A."/>
            <person name="Asiegbu F.O."/>
            <person name="Lackner G."/>
            <person name="Hoffmeister D."/>
            <person name="Rencoret J."/>
            <person name="Gutierrez A."/>
            <person name="Sun H."/>
            <person name="Lindquist E."/>
            <person name="Barry K."/>
            <person name="Riley R."/>
            <person name="Grigoriev I.V."/>
            <person name="Henrissat B."/>
            <person name="Kues U."/>
            <person name="Berka R.M."/>
            <person name="Martinez A.T."/>
            <person name="Covert S.F."/>
            <person name="Blanchette R.A."/>
            <person name="Cullen D."/>
        </authorList>
    </citation>
    <scope>NUCLEOTIDE SEQUENCE [LARGE SCALE GENOMIC DNA]</scope>
    <source>
        <strain evidence="5 6">11061_1 CR5-6</strain>
    </source>
</reference>
<dbReference type="PANTHER" id="PTHR44006">
    <property type="entry name" value="U5 SMALL NUCLEAR RIBONUCLEOPROTEIN 40 KDA PROTEIN"/>
    <property type="match status" value="1"/>
</dbReference>
<dbReference type="InterPro" id="IPR036322">
    <property type="entry name" value="WD40_repeat_dom_sf"/>
</dbReference>